<reference evidence="8 9" key="1">
    <citation type="submission" date="2020-07" db="EMBL/GenBank/DDBJ databases">
        <title>Differential regulation of undecylprodigiosin biosynthesis in the yeast-scavenging Streptomyces strain MBK6.</title>
        <authorList>
            <person name="Baral B."/>
            <person name="Siitonen V."/>
            <person name="Laughlin M."/>
            <person name="Yamada K."/>
            <person name="Ilomaeki M."/>
            <person name="Metsae-Ketelae M."/>
            <person name="Niemi J."/>
        </authorList>
    </citation>
    <scope>NUCLEOTIDE SEQUENCE [LARGE SCALE GENOMIC DNA]</scope>
    <source>
        <strain evidence="8 9">MBK6</strain>
    </source>
</reference>
<dbReference type="GO" id="GO:0005737">
    <property type="term" value="C:cytoplasm"/>
    <property type="evidence" value="ECO:0007669"/>
    <property type="project" value="TreeGrafter"/>
</dbReference>
<evidence type="ECO:0000313" key="9">
    <source>
        <dbReference type="Proteomes" id="UP000587608"/>
    </source>
</evidence>
<accession>A0A7W2DMZ3</accession>
<dbReference type="CDD" id="cd08953">
    <property type="entry name" value="KR_2_SDR_x"/>
    <property type="match status" value="1"/>
</dbReference>
<evidence type="ECO:0000256" key="5">
    <source>
        <dbReference type="SAM" id="MobiDB-lite"/>
    </source>
</evidence>
<dbReference type="AlphaFoldDB" id="A0A7W2DMZ3"/>
<dbReference type="Pfam" id="PF16197">
    <property type="entry name" value="KAsynt_C_assoc"/>
    <property type="match status" value="1"/>
</dbReference>
<gene>
    <name evidence="8" type="ORF">H1X69_00155</name>
</gene>
<dbReference type="RefSeq" id="WP_191851514.1">
    <property type="nucleotide sequence ID" value="NZ_JACERG010000002.1"/>
</dbReference>
<dbReference type="InterPro" id="IPR014031">
    <property type="entry name" value="Ketoacyl_synth_C"/>
</dbReference>
<dbReference type="Pfam" id="PF00550">
    <property type="entry name" value="PP-binding"/>
    <property type="match status" value="1"/>
</dbReference>
<dbReference type="SMART" id="SM00822">
    <property type="entry name" value="PKS_KR"/>
    <property type="match status" value="1"/>
</dbReference>
<dbReference type="GO" id="GO:0004315">
    <property type="term" value="F:3-oxoacyl-[acyl-carrier-protein] synthase activity"/>
    <property type="evidence" value="ECO:0007669"/>
    <property type="project" value="InterPro"/>
</dbReference>
<dbReference type="InterPro" id="IPR018201">
    <property type="entry name" value="Ketoacyl_synth_AS"/>
</dbReference>
<dbReference type="Pfam" id="PF00109">
    <property type="entry name" value="ketoacyl-synt"/>
    <property type="match status" value="1"/>
</dbReference>
<comment type="caution">
    <text evidence="8">The sequence shown here is derived from an EMBL/GenBank/DDBJ whole genome shotgun (WGS) entry which is preliminary data.</text>
</comment>
<dbReference type="InterPro" id="IPR013968">
    <property type="entry name" value="PKS_KR"/>
</dbReference>
<protein>
    <submittedName>
        <fullName evidence="8">SDR family NAD(P)-dependent oxidoreductase</fullName>
    </submittedName>
</protein>
<feature type="domain" description="Ketosynthase family 3 (KS3)" evidence="7">
    <location>
        <begin position="4"/>
        <end position="437"/>
    </location>
</feature>
<name>A0A7W2DMZ3_9ACTN</name>
<dbReference type="GO" id="GO:0004312">
    <property type="term" value="F:fatty acid synthase activity"/>
    <property type="evidence" value="ECO:0007669"/>
    <property type="project" value="TreeGrafter"/>
</dbReference>
<evidence type="ECO:0000259" key="6">
    <source>
        <dbReference type="PROSITE" id="PS50075"/>
    </source>
</evidence>
<dbReference type="InterPro" id="IPR032821">
    <property type="entry name" value="PKS_assoc"/>
</dbReference>
<dbReference type="InterPro" id="IPR006162">
    <property type="entry name" value="Ppantetheine_attach_site"/>
</dbReference>
<evidence type="ECO:0000256" key="3">
    <source>
        <dbReference type="ARBA" id="ARBA00022679"/>
    </source>
</evidence>
<dbReference type="InterPro" id="IPR009081">
    <property type="entry name" value="PP-bd_ACP"/>
</dbReference>
<keyword evidence="2" id="KW-0597">Phosphoprotein</keyword>
<evidence type="ECO:0000313" key="8">
    <source>
        <dbReference type="EMBL" id="MBA5219828.1"/>
    </source>
</evidence>
<feature type="compositionally biased region" description="Gly residues" evidence="5">
    <location>
        <begin position="1233"/>
        <end position="1243"/>
    </location>
</feature>
<proteinExistence type="predicted"/>
<keyword evidence="3" id="KW-0808">Transferase</keyword>
<dbReference type="SMART" id="SM00825">
    <property type="entry name" value="PKS_KS"/>
    <property type="match status" value="1"/>
</dbReference>
<dbReference type="Gene3D" id="3.40.50.720">
    <property type="entry name" value="NAD(P)-binding Rossmann-like Domain"/>
    <property type="match status" value="1"/>
</dbReference>
<feature type="domain" description="Carrier" evidence="6">
    <location>
        <begin position="1149"/>
        <end position="1224"/>
    </location>
</feature>
<sequence length="1262" mass="134907">MSTHTDIAVVGLSVEVPDAPEQHAFWDIVREGRSLTRPFPAGRRRELEEYVRCHQESALVPDAAERVDFHEGSFLDRIDLFDHEFFGMTPKQAAVTDPHQRLVLRTMYRALEDAGYTGDRLTGSRTGVYIGYAGNPGMTYLDYFCRVDPSLGQLGITGNIVTMLANRLSYLYDLRGPSMVLDSACSASLVALHQAKSALLLGDCEMAVVAGTRVVLAPLRHPHTRIGIESSDGVTRTFDERADGTGFGEGSGALVLKRLDRALADGDQVYAVIKGSAVNHDGHSEMMTAPDAGAQADLLDAAWRDAGVDPRSIGYLEVHGTATKVGDPIEFEGLRRAFAARTEDRRFCAVGTVKANVGHLFEGSGVLGVIKAVLALRHRVIPPLANYERPNGSIDLAEGPVYVPTEAREWTAGDGPRRAGVSAFGLGGTNAHVVLEEFTGARADTEPAARAAGAAGVAGVASARATGAGSAAAARTGSTGATGTGSPTVTGTGSAGAAEARPSYLFTLSARTRLSLARLIRRYREALDAGRIEGGVRDVCWTANVSRAHHAHRFAVTVADLDGLRTALATAEAGEEPEAARTEAARAWTRGAEVDLSAAYEGQRPRTVHLPPYEFDETRAWVDFPDDWRERFALAAPHRTHPVTHEVRFVPAPLAESADPSVRVLALAHPGTAGTVAEALPPGTVLRAPDDPAADPERLTEELVDEGYTHLVHALALDESPAQDPAELSRRIEEQLTGLFHLARELMRASAELDLVVLTRRGLAVGPGEPGTVAEHAALAGFAKAVAREYPYMTVTLLDLDETVPAPVLRQEILAAEPGVYALRGKDKYRESFAELAEVPAVREEYLRPGGAYLITGGLGALGLEMARHFAARAPGLHLYLLGRTALPPEEEWDTLAAGSSHPAAARISAVRALTALGARVHPVAADAADEEALSALLETIRAAHGRLDGIVHAAGVAGGDLIARREDAAFDSVVRPKLHGAFLLHHLTREDRPDFVLHMSSVAAVFPALGQGDYAAANFYLDHLARALNTPEHRVVSVQWVAWREIGMAVATNFQEDASFRSLRTRDGLALVDAALRGDLPGFFGGGINYDSELMSILPTYPLALSTEIEEKIATALADLAERGKRNLARVREAIEATEVRLTGNPDGVYSEREWMVARCLAHTLGHSSIDVHTDFRDLGLDSMMALTVGNSVSACIGRQFDTVNLITDRTVVDVARLVESRYGADARDGSGLPGEPGADGEGFGEDDEAWLDELLATPGE</sequence>
<dbReference type="Gene3D" id="1.10.1200.10">
    <property type="entry name" value="ACP-like"/>
    <property type="match status" value="1"/>
</dbReference>
<dbReference type="CDD" id="cd00833">
    <property type="entry name" value="PKS"/>
    <property type="match status" value="1"/>
</dbReference>
<dbReference type="InterPro" id="IPR014030">
    <property type="entry name" value="Ketoacyl_synth_N"/>
</dbReference>
<keyword evidence="4" id="KW-0012">Acyltransferase</keyword>
<dbReference type="SUPFAM" id="SSF53901">
    <property type="entry name" value="Thiolase-like"/>
    <property type="match status" value="1"/>
</dbReference>
<dbReference type="InterPro" id="IPR050091">
    <property type="entry name" value="PKS_NRPS_Biosynth_Enz"/>
</dbReference>
<dbReference type="PROSITE" id="PS00012">
    <property type="entry name" value="PHOSPHOPANTETHEINE"/>
    <property type="match status" value="1"/>
</dbReference>
<dbReference type="GO" id="GO:0005886">
    <property type="term" value="C:plasma membrane"/>
    <property type="evidence" value="ECO:0007669"/>
    <property type="project" value="TreeGrafter"/>
</dbReference>
<dbReference type="GO" id="GO:0006633">
    <property type="term" value="P:fatty acid biosynthetic process"/>
    <property type="evidence" value="ECO:0007669"/>
    <property type="project" value="InterPro"/>
</dbReference>
<dbReference type="Pfam" id="PF08659">
    <property type="entry name" value="KR"/>
    <property type="match status" value="1"/>
</dbReference>
<dbReference type="InterPro" id="IPR036736">
    <property type="entry name" value="ACP-like_sf"/>
</dbReference>
<dbReference type="PANTHER" id="PTHR43775:SF37">
    <property type="entry name" value="SI:DKEY-61P9.11"/>
    <property type="match status" value="1"/>
</dbReference>
<dbReference type="GO" id="GO:0071770">
    <property type="term" value="P:DIM/DIP cell wall layer assembly"/>
    <property type="evidence" value="ECO:0007669"/>
    <property type="project" value="TreeGrafter"/>
</dbReference>
<evidence type="ECO:0000256" key="1">
    <source>
        <dbReference type="ARBA" id="ARBA00022450"/>
    </source>
</evidence>
<organism evidence="8 9">
    <name type="scientific">Streptomyces griseoaurantiacus</name>
    <dbReference type="NCBI Taxonomy" id="68213"/>
    <lineage>
        <taxon>Bacteria</taxon>
        <taxon>Bacillati</taxon>
        <taxon>Actinomycetota</taxon>
        <taxon>Actinomycetes</taxon>
        <taxon>Kitasatosporales</taxon>
        <taxon>Streptomycetaceae</taxon>
        <taxon>Streptomyces</taxon>
        <taxon>Streptomyces aurantiacus group</taxon>
    </lineage>
</organism>
<dbReference type="InterPro" id="IPR020841">
    <property type="entry name" value="PKS_Beta-ketoAc_synthase_dom"/>
</dbReference>
<dbReference type="Pfam" id="PF22621">
    <property type="entry name" value="CurL-like_PKS_C"/>
    <property type="match status" value="1"/>
</dbReference>
<dbReference type="PROSITE" id="PS52004">
    <property type="entry name" value="KS3_2"/>
    <property type="match status" value="1"/>
</dbReference>
<evidence type="ECO:0000259" key="7">
    <source>
        <dbReference type="PROSITE" id="PS52004"/>
    </source>
</evidence>
<keyword evidence="1" id="KW-0596">Phosphopantetheine</keyword>
<feature type="region of interest" description="Disordered" evidence="5">
    <location>
        <begin position="471"/>
        <end position="496"/>
    </location>
</feature>
<dbReference type="PANTHER" id="PTHR43775">
    <property type="entry name" value="FATTY ACID SYNTHASE"/>
    <property type="match status" value="1"/>
</dbReference>
<dbReference type="Gene3D" id="3.30.70.3290">
    <property type="match status" value="1"/>
</dbReference>
<dbReference type="InterPro" id="IPR057326">
    <property type="entry name" value="KR_dom"/>
</dbReference>
<dbReference type="InterPro" id="IPR016039">
    <property type="entry name" value="Thiolase-like"/>
</dbReference>
<evidence type="ECO:0000256" key="4">
    <source>
        <dbReference type="ARBA" id="ARBA00023315"/>
    </source>
</evidence>
<dbReference type="PROSITE" id="PS00606">
    <property type="entry name" value="KS3_1"/>
    <property type="match status" value="1"/>
</dbReference>
<dbReference type="SUPFAM" id="SSF47336">
    <property type="entry name" value="ACP-like"/>
    <property type="match status" value="1"/>
</dbReference>
<dbReference type="PROSITE" id="PS50075">
    <property type="entry name" value="CARRIER"/>
    <property type="match status" value="1"/>
</dbReference>
<dbReference type="InterPro" id="IPR036291">
    <property type="entry name" value="NAD(P)-bd_dom_sf"/>
</dbReference>
<dbReference type="Pfam" id="PF02801">
    <property type="entry name" value="Ketoacyl-synt_C"/>
    <property type="match status" value="1"/>
</dbReference>
<dbReference type="EMBL" id="JACERG010000002">
    <property type="protein sequence ID" value="MBA5219828.1"/>
    <property type="molecule type" value="Genomic_DNA"/>
</dbReference>
<dbReference type="Proteomes" id="UP000587608">
    <property type="component" value="Unassembled WGS sequence"/>
</dbReference>
<feature type="region of interest" description="Disordered" evidence="5">
    <location>
        <begin position="1227"/>
        <end position="1247"/>
    </location>
</feature>
<dbReference type="SUPFAM" id="SSF51735">
    <property type="entry name" value="NAD(P)-binding Rossmann-fold domains"/>
    <property type="match status" value="2"/>
</dbReference>
<dbReference type="Gene3D" id="3.40.47.10">
    <property type="match status" value="1"/>
</dbReference>
<evidence type="ECO:0000256" key="2">
    <source>
        <dbReference type="ARBA" id="ARBA00022553"/>
    </source>
</evidence>